<dbReference type="AlphaFoldDB" id="A0AAN9JM43"/>
<comment type="caution">
    <text evidence="1">The sequence shown here is derived from an EMBL/GenBank/DDBJ whole genome shotgun (WGS) entry which is preliminary data.</text>
</comment>
<name>A0AAN9JM43_CLITE</name>
<dbReference type="Proteomes" id="UP001359559">
    <property type="component" value="Unassembled WGS sequence"/>
</dbReference>
<organism evidence="1 2">
    <name type="scientific">Clitoria ternatea</name>
    <name type="common">Butterfly pea</name>
    <dbReference type="NCBI Taxonomy" id="43366"/>
    <lineage>
        <taxon>Eukaryota</taxon>
        <taxon>Viridiplantae</taxon>
        <taxon>Streptophyta</taxon>
        <taxon>Embryophyta</taxon>
        <taxon>Tracheophyta</taxon>
        <taxon>Spermatophyta</taxon>
        <taxon>Magnoliopsida</taxon>
        <taxon>eudicotyledons</taxon>
        <taxon>Gunneridae</taxon>
        <taxon>Pentapetalae</taxon>
        <taxon>rosids</taxon>
        <taxon>fabids</taxon>
        <taxon>Fabales</taxon>
        <taxon>Fabaceae</taxon>
        <taxon>Papilionoideae</taxon>
        <taxon>50 kb inversion clade</taxon>
        <taxon>NPAAA clade</taxon>
        <taxon>indigoferoid/millettioid clade</taxon>
        <taxon>Phaseoleae</taxon>
        <taxon>Clitoria</taxon>
    </lineage>
</organism>
<proteinExistence type="predicted"/>
<evidence type="ECO:0000313" key="1">
    <source>
        <dbReference type="EMBL" id="KAK7300616.1"/>
    </source>
</evidence>
<reference evidence="1 2" key="1">
    <citation type="submission" date="2024-01" db="EMBL/GenBank/DDBJ databases">
        <title>The genomes of 5 underutilized Papilionoideae crops provide insights into root nodulation and disease resistance.</title>
        <authorList>
            <person name="Yuan L."/>
        </authorList>
    </citation>
    <scope>NUCLEOTIDE SEQUENCE [LARGE SCALE GENOMIC DNA]</scope>
    <source>
        <strain evidence="1">LY-2023</strain>
        <tissue evidence="1">Leaf</tissue>
    </source>
</reference>
<accession>A0AAN9JM43</accession>
<protein>
    <submittedName>
        <fullName evidence="1">Uncharacterized protein</fullName>
    </submittedName>
</protein>
<dbReference type="EMBL" id="JAYKXN010000003">
    <property type="protein sequence ID" value="KAK7300616.1"/>
    <property type="molecule type" value="Genomic_DNA"/>
</dbReference>
<sequence length="166" mass="18410">MVFFNKNGNILEVKFNYSMLQIEVLETLEFTSDMNRMLVVVRGSLNGKIPLALILNEDVVAREVTSKSAPKGHDKCSSKFIIFLGVLRIREQPLCRLLYTILDLTYLKASSALVPVKPISRMVEIVASLGGGPVRRAPPVLIAFLSSTWLIRVIFGVQDYGCVPGL</sequence>
<evidence type="ECO:0000313" key="2">
    <source>
        <dbReference type="Proteomes" id="UP001359559"/>
    </source>
</evidence>
<gene>
    <name evidence="1" type="ORF">RJT34_11464</name>
</gene>
<keyword evidence="2" id="KW-1185">Reference proteome</keyword>